<keyword evidence="1" id="KW-0472">Membrane</keyword>
<sequence length="106" mass="10880">MIAIISPLRSHLTGIRHPSPGVTRPSLVAILIVAFGWPLSQLGGSCTGALLSVAALTGISAAWLVTHRDSPWAWLDATSPADVLEGDLSTFSAAALATLGILLLLA</sequence>
<name>A0ABV7LMQ1_9GAMM</name>
<feature type="transmembrane region" description="Helical" evidence="1">
    <location>
        <begin position="22"/>
        <end position="39"/>
    </location>
</feature>
<evidence type="ECO:0000313" key="2">
    <source>
        <dbReference type="EMBL" id="MFC3283693.1"/>
    </source>
</evidence>
<dbReference type="Proteomes" id="UP001595579">
    <property type="component" value="Unassembled WGS sequence"/>
</dbReference>
<keyword evidence="1" id="KW-0812">Transmembrane</keyword>
<reference evidence="3" key="1">
    <citation type="journal article" date="2019" name="Int. J. Syst. Evol. Microbiol.">
        <title>The Global Catalogue of Microorganisms (GCM) 10K type strain sequencing project: providing services to taxonomists for standard genome sequencing and annotation.</title>
        <authorList>
            <consortium name="The Broad Institute Genomics Platform"/>
            <consortium name="The Broad Institute Genome Sequencing Center for Infectious Disease"/>
            <person name="Wu L."/>
            <person name="Ma J."/>
        </authorList>
    </citation>
    <scope>NUCLEOTIDE SEQUENCE [LARGE SCALE GENOMIC DNA]</scope>
    <source>
        <strain evidence="3">CECT 7698</strain>
    </source>
</reference>
<dbReference type="RefSeq" id="WP_386772923.1">
    <property type="nucleotide sequence ID" value="NZ_JBHRUG010000017.1"/>
</dbReference>
<evidence type="ECO:0000256" key="1">
    <source>
        <dbReference type="SAM" id="Phobius"/>
    </source>
</evidence>
<organism evidence="2 3">
    <name type="scientific">Litchfieldella rifensis</name>
    <dbReference type="NCBI Taxonomy" id="762643"/>
    <lineage>
        <taxon>Bacteria</taxon>
        <taxon>Pseudomonadati</taxon>
        <taxon>Pseudomonadota</taxon>
        <taxon>Gammaproteobacteria</taxon>
        <taxon>Oceanospirillales</taxon>
        <taxon>Halomonadaceae</taxon>
        <taxon>Litchfieldella</taxon>
    </lineage>
</organism>
<feature type="transmembrane region" description="Helical" evidence="1">
    <location>
        <begin position="46"/>
        <end position="66"/>
    </location>
</feature>
<feature type="transmembrane region" description="Helical" evidence="1">
    <location>
        <begin position="86"/>
        <end position="105"/>
    </location>
</feature>
<proteinExistence type="predicted"/>
<comment type="caution">
    <text evidence="2">The sequence shown here is derived from an EMBL/GenBank/DDBJ whole genome shotgun (WGS) entry which is preliminary data.</text>
</comment>
<dbReference type="EMBL" id="JBHRUG010000017">
    <property type="protein sequence ID" value="MFC3283693.1"/>
    <property type="molecule type" value="Genomic_DNA"/>
</dbReference>
<keyword evidence="1" id="KW-1133">Transmembrane helix</keyword>
<evidence type="ECO:0000313" key="3">
    <source>
        <dbReference type="Proteomes" id="UP001595579"/>
    </source>
</evidence>
<protein>
    <submittedName>
        <fullName evidence="2">Uncharacterized protein</fullName>
    </submittedName>
</protein>
<keyword evidence="3" id="KW-1185">Reference proteome</keyword>
<accession>A0ABV7LMQ1</accession>
<gene>
    <name evidence="2" type="ORF">ACFOEV_08755</name>
</gene>